<dbReference type="SUPFAM" id="SSF53098">
    <property type="entry name" value="Ribonuclease H-like"/>
    <property type="match status" value="1"/>
</dbReference>
<dbReference type="PROSITE" id="PS50821">
    <property type="entry name" value="PAZ"/>
    <property type="match status" value="1"/>
</dbReference>
<dbReference type="Pfam" id="PF16486">
    <property type="entry name" value="ArgoN"/>
    <property type="match status" value="1"/>
</dbReference>
<proteinExistence type="inferred from homology"/>
<dbReference type="Pfam" id="PF02170">
    <property type="entry name" value="PAZ"/>
    <property type="match status" value="1"/>
</dbReference>
<dbReference type="InterPro" id="IPR012337">
    <property type="entry name" value="RNaseH-like_sf"/>
</dbReference>
<feature type="domain" description="Piwi" evidence="3">
    <location>
        <begin position="585"/>
        <end position="872"/>
    </location>
</feature>
<evidence type="ECO:0008006" key="6">
    <source>
        <dbReference type="Google" id="ProtNLM"/>
    </source>
</evidence>
<gene>
    <name evidence="4" type="ORF">QR680_009824</name>
</gene>
<dbReference type="SMART" id="SM00949">
    <property type="entry name" value="PAZ"/>
    <property type="match status" value="1"/>
</dbReference>
<evidence type="ECO:0000313" key="4">
    <source>
        <dbReference type="EMBL" id="KAK0426646.1"/>
    </source>
</evidence>
<comment type="caution">
    <text evidence="4">The sequence shown here is derived from an EMBL/GenBank/DDBJ whole genome shotgun (WGS) entry which is preliminary data.</text>
</comment>
<reference evidence="4" key="1">
    <citation type="submission" date="2023-06" db="EMBL/GenBank/DDBJ databases">
        <title>Genomic analysis of the entomopathogenic nematode Steinernema hermaphroditum.</title>
        <authorList>
            <person name="Schwarz E.M."/>
            <person name="Heppert J.K."/>
            <person name="Baniya A."/>
            <person name="Schwartz H.T."/>
            <person name="Tan C.-H."/>
            <person name="Antoshechkin I."/>
            <person name="Sternberg P.W."/>
            <person name="Goodrich-Blair H."/>
            <person name="Dillman A.R."/>
        </authorList>
    </citation>
    <scope>NUCLEOTIDE SEQUENCE</scope>
    <source>
        <strain evidence="4">PS9179</strain>
        <tissue evidence="4">Whole animal</tissue>
    </source>
</reference>
<sequence>MKKLTQSVEEMKLPVSMAPKVPGKPATGDRPVKLKTNMFSLEMTKQIPVYMYHVDIHMKCGSKLVSLVKKSGSDHIAVDNKGKCRVAFRLAFRKFPNVFPRTGGIYYDLQAQLYTVEKLKSDGTAELNDMKELVLDRADLSNVGVTAFGRHVESVIVQVKPIGANFQLTLGSLHELLDFENPSHELLQFLDVATSQHAYQTPKQFITFSSGFAFCSPAQKDRIQTLDGGKQLLDGFQKSVKIIEGNSKVGKKGELAIVVDPKKVAFHEANISFAVKVEKMGFSREDGTVDHRKIEELSKQLKGVFAETHYSGKVRWFEVHGVVKEDAQNLTFDVNGRSITVETYYKEKYNIRLQLPKAPLIRIKGRRAEGGQRDFIYLPMELAFVCANQRATIKQQTPKQISDMIRSCAMLPAKRAEEVKALGAQLQLNGPVHRSLQAAHVEVDSSLMTVEGRTLAPPEIGYKGARRSVDANTGKWKSSGRDRTQYLVAANINSWELTLLCMGRPRPIDDQLAKDFSTEMVKECRARGMQINGPSTVQAVQYGLQELEGIFSNASKNKVEFLLFVQDSRLSGHKQIKFLERKYRIVTQDVDRRTVQNVVEKRKFQTLENIVAKTNMKLGGVNYTIFPKDSTIFRKGRLLLGFQVSHPPAVSSEEMAKGLKPSMPTVIGVAGNVTKEPCAFVGDIYYQEPREDRMVDAMDQLVTEFAKRYIAVAGVLEELIIYRNGATDSQYANLLRTEVAIIKQALKKAGAPGAKITLIVVSKQHNTRIMPAVISGEKAPDQNVKPGTVVDAKIVHPLFQEFYLNSHQTLQGSARTPKYTIIKDESVFTLSQLEQLTNILCYGHQIINLPTSLPAPVYIAGRYAERGAMLLQASRDNIDDVTDFKQLNANLAYRGTKLEKSRVNA</sequence>
<dbReference type="InterPro" id="IPR003165">
    <property type="entry name" value="Piwi"/>
</dbReference>
<dbReference type="InterPro" id="IPR003100">
    <property type="entry name" value="PAZ_dom"/>
</dbReference>
<evidence type="ECO:0000313" key="5">
    <source>
        <dbReference type="Proteomes" id="UP001175271"/>
    </source>
</evidence>
<dbReference type="Proteomes" id="UP001175271">
    <property type="component" value="Unassembled WGS sequence"/>
</dbReference>
<evidence type="ECO:0000256" key="1">
    <source>
        <dbReference type="RuleBase" id="RU361178"/>
    </source>
</evidence>
<dbReference type="PANTHER" id="PTHR22891">
    <property type="entry name" value="EUKARYOTIC TRANSLATION INITIATION FACTOR 2C"/>
    <property type="match status" value="1"/>
</dbReference>
<dbReference type="SMART" id="SM00950">
    <property type="entry name" value="Piwi"/>
    <property type="match status" value="1"/>
</dbReference>
<dbReference type="InterPro" id="IPR036085">
    <property type="entry name" value="PAZ_dom_sf"/>
</dbReference>
<protein>
    <recommendedName>
        <fullName evidence="6">Piwi domain-containing protein</fullName>
    </recommendedName>
</protein>
<dbReference type="InterPro" id="IPR057272">
    <property type="entry name" value="Piwi_nem"/>
</dbReference>
<organism evidence="4 5">
    <name type="scientific">Steinernema hermaphroditum</name>
    <dbReference type="NCBI Taxonomy" id="289476"/>
    <lineage>
        <taxon>Eukaryota</taxon>
        <taxon>Metazoa</taxon>
        <taxon>Ecdysozoa</taxon>
        <taxon>Nematoda</taxon>
        <taxon>Chromadorea</taxon>
        <taxon>Rhabditida</taxon>
        <taxon>Tylenchina</taxon>
        <taxon>Panagrolaimomorpha</taxon>
        <taxon>Strongyloidoidea</taxon>
        <taxon>Steinernematidae</taxon>
        <taxon>Steinernema</taxon>
    </lineage>
</organism>
<dbReference type="EMBL" id="JAUCMV010000001">
    <property type="protein sequence ID" value="KAK0426646.1"/>
    <property type="molecule type" value="Genomic_DNA"/>
</dbReference>
<dbReference type="Pfam" id="PF02171">
    <property type="entry name" value="Piwi"/>
    <property type="match status" value="1"/>
</dbReference>
<dbReference type="CDD" id="cd02826">
    <property type="entry name" value="Piwi-like"/>
    <property type="match status" value="1"/>
</dbReference>
<evidence type="ECO:0000259" key="3">
    <source>
        <dbReference type="PROSITE" id="PS50822"/>
    </source>
</evidence>
<keyword evidence="5" id="KW-1185">Reference proteome</keyword>
<dbReference type="InterPro" id="IPR036397">
    <property type="entry name" value="RNaseH_sf"/>
</dbReference>
<accession>A0AA39M9K7</accession>
<name>A0AA39M9K7_9BILA</name>
<dbReference type="AlphaFoldDB" id="A0AA39M9K7"/>
<dbReference type="GO" id="GO:0003723">
    <property type="term" value="F:RNA binding"/>
    <property type="evidence" value="ECO:0007669"/>
    <property type="project" value="InterPro"/>
</dbReference>
<dbReference type="Gene3D" id="2.170.260.10">
    <property type="entry name" value="paz domain"/>
    <property type="match status" value="1"/>
</dbReference>
<dbReference type="InterPro" id="IPR032474">
    <property type="entry name" value="Argonaute_N"/>
</dbReference>
<evidence type="ECO:0000259" key="2">
    <source>
        <dbReference type="PROSITE" id="PS50821"/>
    </source>
</evidence>
<dbReference type="PROSITE" id="PS50822">
    <property type="entry name" value="PIWI"/>
    <property type="match status" value="1"/>
</dbReference>
<dbReference type="SUPFAM" id="SSF101690">
    <property type="entry name" value="PAZ domain"/>
    <property type="match status" value="1"/>
</dbReference>
<dbReference type="Gene3D" id="3.30.420.10">
    <property type="entry name" value="Ribonuclease H-like superfamily/Ribonuclease H"/>
    <property type="match status" value="1"/>
</dbReference>
<dbReference type="Gene3D" id="3.40.50.2300">
    <property type="match status" value="1"/>
</dbReference>
<comment type="similarity">
    <text evidence="1">Belongs to the argonaute family.</text>
</comment>
<dbReference type="CDD" id="cd02846">
    <property type="entry name" value="PAZ_argonaute_like"/>
    <property type="match status" value="1"/>
</dbReference>
<feature type="domain" description="PAZ" evidence="2">
    <location>
        <begin position="287"/>
        <end position="387"/>
    </location>
</feature>